<feature type="region of interest" description="Disordered" evidence="2">
    <location>
        <begin position="1002"/>
        <end position="1022"/>
    </location>
</feature>
<feature type="compositionally biased region" description="Polar residues" evidence="2">
    <location>
        <begin position="1"/>
        <end position="11"/>
    </location>
</feature>
<feature type="compositionally biased region" description="Low complexity" evidence="2">
    <location>
        <begin position="105"/>
        <end position="119"/>
    </location>
</feature>
<organism evidence="3 4">
    <name type="scientific">Mycena albidolilacea</name>
    <dbReference type="NCBI Taxonomy" id="1033008"/>
    <lineage>
        <taxon>Eukaryota</taxon>
        <taxon>Fungi</taxon>
        <taxon>Dikarya</taxon>
        <taxon>Basidiomycota</taxon>
        <taxon>Agaricomycotina</taxon>
        <taxon>Agaricomycetes</taxon>
        <taxon>Agaricomycetidae</taxon>
        <taxon>Agaricales</taxon>
        <taxon>Marasmiineae</taxon>
        <taxon>Mycenaceae</taxon>
        <taxon>Mycena</taxon>
    </lineage>
</organism>
<reference evidence="3" key="1">
    <citation type="submission" date="2023-03" db="EMBL/GenBank/DDBJ databases">
        <title>Massive genome expansion in bonnet fungi (Mycena s.s.) driven by repeated elements and novel gene families across ecological guilds.</title>
        <authorList>
            <consortium name="Lawrence Berkeley National Laboratory"/>
            <person name="Harder C.B."/>
            <person name="Miyauchi S."/>
            <person name="Viragh M."/>
            <person name="Kuo A."/>
            <person name="Thoen E."/>
            <person name="Andreopoulos B."/>
            <person name="Lu D."/>
            <person name="Skrede I."/>
            <person name="Drula E."/>
            <person name="Henrissat B."/>
            <person name="Morin E."/>
            <person name="Kohler A."/>
            <person name="Barry K."/>
            <person name="LaButti K."/>
            <person name="Morin E."/>
            <person name="Salamov A."/>
            <person name="Lipzen A."/>
            <person name="Mereny Z."/>
            <person name="Hegedus B."/>
            <person name="Baldrian P."/>
            <person name="Stursova M."/>
            <person name="Weitz H."/>
            <person name="Taylor A."/>
            <person name="Grigoriev I.V."/>
            <person name="Nagy L.G."/>
            <person name="Martin F."/>
            <person name="Kauserud H."/>
        </authorList>
    </citation>
    <scope>NUCLEOTIDE SEQUENCE</scope>
    <source>
        <strain evidence="3">CBHHK002</strain>
    </source>
</reference>
<feature type="region of interest" description="Disordered" evidence="2">
    <location>
        <begin position="64"/>
        <end position="157"/>
    </location>
</feature>
<comment type="caution">
    <text evidence="3">The sequence shown here is derived from an EMBL/GenBank/DDBJ whole genome shotgun (WGS) entry which is preliminary data.</text>
</comment>
<evidence type="ECO:0000313" key="4">
    <source>
        <dbReference type="Proteomes" id="UP001218218"/>
    </source>
</evidence>
<gene>
    <name evidence="3" type="ORF">DFH08DRAFT_819204</name>
</gene>
<protein>
    <submittedName>
        <fullName evidence="3">Uncharacterized protein</fullName>
    </submittedName>
</protein>
<sequence>MERIGKSTTFFSHPRPDSAAPSGDWIAIRTHGTASDRIDGHRRTRTDIDGQTDLETQTFFLSDSESLPSPLASSDSLPSLTNGISELKLGPKKQPRKGQFGYKDTSLTRSSPSTSSTLSDVPGDFYWDQLPGHYDTPPTSPSSHFIHPTPTSDSSDDDMPSEFFYGDNRAEDLVPGDYLKSTMNKFKEASSDNFKCDRLANGFATGSKAEKWYNALQPETQSDWKLLKAAFVLKWPPEVVPEVSTEQHRSRLRAEKLKREDIGRVVYVRGLETTGHAAWASRVLALSASADDASGAMIHGIRDAMPAIMKKMVTGTFTSYKAFCDAVKAVDDDAIAMAMAEEDRITQVENETRRLRDEIAQARRMVPAPNSPTAPLRTAFGGFAVSRGGAPRVQAPAPAAAANANANPFAAGVMRGGNIMRGFQRSAGQQQFRSNHLRMADLTANTTGMVQHADNPTGLAAYQQQVQAWITANPAKYSGGDEYAPYPLTPGTDAVGSGECFDCGVHHPRASPHPRAIVDYRETYYRRVANRIIRDDRLATGVANAVGAPANVNLVHVEATEEYGKWRRARGLVENHRVRKAEVDQAVVAPEAAVAGFRGEEEPHTNLVFTDDMYSEHGAMNFVDVYGVGEGRESEEAAKPFIQTVQLVGESGELVDVVATFDDCAMVNCIDTKVFEGARATLSSPDVSPRVLRMANGVLVPSGGCWRGKISVGGVSATGKWEIFSGGGAWQMLLGKPMLKAFGASHEYMDDTVTLNTVAGKVTLRNELDPSAEGSRQKEVAVAHVSDPGECLGTSPLKPGQVNDFILHIPVDQVLGSQESVATVELQTEAGTLGSVEDGSRNPKVAVAHASDPGACDACLPPPSGQVPSPDIPVSVDAEPLQRPSYSARKRARLAARKKRETERALARETVLVVWAAMEKCFVNHGTSSFRRLVRRVKSKAERTRRVLLRRWYNTPWDTATVPAVVVESGDTGGEDEILVGVPSKTSDGKVLVQEVEDSGDIPDVEGLRKQSRDAHASNPGECCGASPLRRKGVDCFHSAACAHRLTEEADWWLSVAELEGDENAGADGLQKQSRNVSASDLGERESISPLRPGSRGQTTLRTEPLPVLRVYEK</sequence>
<feature type="compositionally biased region" description="Low complexity" evidence="2">
    <location>
        <begin position="64"/>
        <end position="80"/>
    </location>
</feature>
<proteinExistence type="predicted"/>
<dbReference type="AlphaFoldDB" id="A0AAD6ZEG4"/>
<evidence type="ECO:0000256" key="1">
    <source>
        <dbReference type="SAM" id="Coils"/>
    </source>
</evidence>
<evidence type="ECO:0000313" key="3">
    <source>
        <dbReference type="EMBL" id="KAJ7319257.1"/>
    </source>
</evidence>
<dbReference type="Proteomes" id="UP001218218">
    <property type="component" value="Unassembled WGS sequence"/>
</dbReference>
<feature type="compositionally biased region" description="Basic and acidic residues" evidence="2">
    <location>
        <begin position="1006"/>
        <end position="1016"/>
    </location>
</feature>
<keyword evidence="1" id="KW-0175">Coiled coil</keyword>
<accession>A0AAD6ZEG4</accession>
<feature type="region of interest" description="Disordered" evidence="2">
    <location>
        <begin position="1064"/>
        <end position="1114"/>
    </location>
</feature>
<feature type="region of interest" description="Disordered" evidence="2">
    <location>
        <begin position="1"/>
        <end position="23"/>
    </location>
</feature>
<dbReference type="EMBL" id="JARIHO010000054">
    <property type="protein sequence ID" value="KAJ7319257.1"/>
    <property type="molecule type" value="Genomic_DNA"/>
</dbReference>
<keyword evidence="4" id="KW-1185">Reference proteome</keyword>
<feature type="coiled-coil region" evidence="1">
    <location>
        <begin position="338"/>
        <end position="365"/>
    </location>
</feature>
<name>A0AAD6ZEG4_9AGAR</name>
<evidence type="ECO:0000256" key="2">
    <source>
        <dbReference type="SAM" id="MobiDB-lite"/>
    </source>
</evidence>